<dbReference type="InterPro" id="IPR005549">
    <property type="entry name" value="Kinetochore_Nuf2_N"/>
</dbReference>
<dbReference type="EMBL" id="CP144700">
    <property type="protein sequence ID" value="WVZ25124.1"/>
    <property type="molecule type" value="Genomic_DNA"/>
</dbReference>
<dbReference type="PANTHER" id="PTHR48441:SF1">
    <property type="entry name" value="NT-3"/>
    <property type="match status" value="1"/>
</dbReference>
<evidence type="ECO:0000256" key="2">
    <source>
        <dbReference type="ARBA" id="ARBA00005498"/>
    </source>
</evidence>
<evidence type="ECO:0000256" key="9">
    <source>
        <dbReference type="SAM" id="Coils"/>
    </source>
</evidence>
<dbReference type="Proteomes" id="UP001374535">
    <property type="component" value="Chromosome 1"/>
</dbReference>
<evidence type="ECO:0000256" key="3">
    <source>
        <dbReference type="ARBA" id="ARBA00022454"/>
    </source>
</evidence>
<evidence type="ECO:0000256" key="4">
    <source>
        <dbReference type="ARBA" id="ARBA00022618"/>
    </source>
</evidence>
<gene>
    <name evidence="11" type="ORF">V8G54_003668</name>
</gene>
<keyword evidence="8" id="KW-0137">Centromere</keyword>
<keyword evidence="6 9" id="KW-0175">Coiled coil</keyword>
<reference evidence="11 12" key="1">
    <citation type="journal article" date="2023" name="Life. Sci Alliance">
        <title>Evolutionary insights into 3D genome organization and epigenetic landscape of Vigna mungo.</title>
        <authorList>
            <person name="Junaid A."/>
            <person name="Singh B."/>
            <person name="Bhatia S."/>
        </authorList>
    </citation>
    <scope>NUCLEOTIDE SEQUENCE [LARGE SCALE GENOMIC DNA]</scope>
    <source>
        <strain evidence="11">Urdbean</strain>
    </source>
</reference>
<evidence type="ECO:0000256" key="7">
    <source>
        <dbReference type="ARBA" id="ARBA00023306"/>
    </source>
</evidence>
<dbReference type="AlphaFoldDB" id="A0AAQ3PD19"/>
<comment type="subcellular location">
    <subcellularLocation>
        <location evidence="1">Chromosome</location>
        <location evidence="1">Centromere</location>
    </subcellularLocation>
</comment>
<feature type="domain" description="Kinetochore protein Nuf2 N-terminal" evidence="10">
    <location>
        <begin position="5"/>
        <end position="144"/>
    </location>
</feature>
<evidence type="ECO:0000256" key="5">
    <source>
        <dbReference type="ARBA" id="ARBA00022776"/>
    </source>
</evidence>
<evidence type="ECO:0000256" key="8">
    <source>
        <dbReference type="ARBA" id="ARBA00023328"/>
    </source>
</evidence>
<dbReference type="GO" id="GO:0051301">
    <property type="term" value="P:cell division"/>
    <property type="evidence" value="ECO:0007669"/>
    <property type="project" value="UniProtKB-KW"/>
</dbReference>
<dbReference type="GO" id="GO:0031262">
    <property type="term" value="C:Ndc80 complex"/>
    <property type="evidence" value="ECO:0007669"/>
    <property type="project" value="InterPro"/>
</dbReference>
<dbReference type="Gene3D" id="1.10.418.60">
    <property type="entry name" value="Ncd80 complex, Nuf2 subunit"/>
    <property type="match status" value="1"/>
</dbReference>
<accession>A0AAQ3PD19</accession>
<keyword evidence="5" id="KW-0498">Mitosis</keyword>
<name>A0AAQ3PD19_VIGMU</name>
<sequence>MAASNYEYPRLQRPEIVTILAQFQVANVTEQELAKPNPDLVSELYTRVLFHLGILLEEDDEQLDFDALEHLENPDFHVESVRAVKLFNRIKEVLADIECPGKFTFADLLAPDSHRTDIFPGALLNFFLYRDTKMNTVSESVNEFNALELQHEELESKMLHLKGEIAECNEAREREMPLVQEEAAKVNELKQSIEALNKHQSSLRSTLKKLKDRTAEMDQKFGVEIPTLVYLLQPPLVLKISNAEFTLVQNVQENENLCSKISQSPDKVLRALEEKKLAREEARNAKSLARQAFPGKTALVEVFSKVFYQHIGSFLIPLGVQENVKTLQADAGYTRTGKHTLVNSGKSIEKELKTLKAKLSDEEILEKSLEARLVERKSKGTSSANNAVFLLIASWLNRFSMSDVEQIEELMKQTEKECNTMRDEATKYLSSTKSEVESKSFSMEIRQRNVEAVLCEADAINSKIASVKESAAVEVERLCRKCEELVEAVIGQFYIPGL</sequence>
<keyword evidence="7" id="KW-0131">Cell cycle</keyword>
<dbReference type="PANTHER" id="PTHR48441">
    <property type="match status" value="1"/>
</dbReference>
<keyword evidence="3" id="KW-0158">Chromosome</keyword>
<dbReference type="InterPro" id="IPR038275">
    <property type="entry name" value="Nuf2_N_sf"/>
</dbReference>
<feature type="coiled-coil region" evidence="9">
    <location>
        <begin position="397"/>
        <end position="424"/>
    </location>
</feature>
<comment type="similarity">
    <text evidence="2">Belongs to the NUF2 family.</text>
</comment>
<evidence type="ECO:0000313" key="11">
    <source>
        <dbReference type="EMBL" id="WVZ25124.1"/>
    </source>
</evidence>
<organism evidence="11 12">
    <name type="scientific">Vigna mungo</name>
    <name type="common">Black gram</name>
    <name type="synonym">Phaseolus mungo</name>
    <dbReference type="NCBI Taxonomy" id="3915"/>
    <lineage>
        <taxon>Eukaryota</taxon>
        <taxon>Viridiplantae</taxon>
        <taxon>Streptophyta</taxon>
        <taxon>Embryophyta</taxon>
        <taxon>Tracheophyta</taxon>
        <taxon>Spermatophyta</taxon>
        <taxon>Magnoliopsida</taxon>
        <taxon>eudicotyledons</taxon>
        <taxon>Gunneridae</taxon>
        <taxon>Pentapetalae</taxon>
        <taxon>rosids</taxon>
        <taxon>fabids</taxon>
        <taxon>Fabales</taxon>
        <taxon>Fabaceae</taxon>
        <taxon>Papilionoideae</taxon>
        <taxon>50 kb inversion clade</taxon>
        <taxon>NPAAA clade</taxon>
        <taxon>indigoferoid/millettioid clade</taxon>
        <taxon>Phaseoleae</taxon>
        <taxon>Vigna</taxon>
    </lineage>
</organism>
<evidence type="ECO:0000313" key="12">
    <source>
        <dbReference type="Proteomes" id="UP001374535"/>
    </source>
</evidence>
<evidence type="ECO:0000259" key="10">
    <source>
        <dbReference type="Pfam" id="PF03800"/>
    </source>
</evidence>
<keyword evidence="4" id="KW-0132">Cell division</keyword>
<proteinExistence type="inferred from homology"/>
<evidence type="ECO:0000256" key="6">
    <source>
        <dbReference type="ARBA" id="ARBA00023054"/>
    </source>
</evidence>
<keyword evidence="12" id="KW-1185">Reference proteome</keyword>
<feature type="coiled-coil region" evidence="9">
    <location>
        <begin position="137"/>
        <end position="213"/>
    </location>
</feature>
<dbReference type="Pfam" id="PF03800">
    <property type="entry name" value="Nuf2"/>
    <property type="match status" value="1"/>
</dbReference>
<evidence type="ECO:0000256" key="1">
    <source>
        <dbReference type="ARBA" id="ARBA00004584"/>
    </source>
</evidence>
<protein>
    <recommendedName>
        <fullName evidence="10">Kinetochore protein Nuf2 N-terminal domain-containing protein</fullName>
    </recommendedName>
</protein>